<keyword evidence="3" id="KW-0963">Cytoplasm</keyword>
<evidence type="ECO:0000256" key="2">
    <source>
        <dbReference type="ARBA" id="ARBA00006937"/>
    </source>
</evidence>
<dbReference type="GO" id="GO:0007165">
    <property type="term" value="P:signal transduction"/>
    <property type="evidence" value="ECO:0007669"/>
    <property type="project" value="TreeGrafter"/>
</dbReference>
<dbReference type="FunFam" id="3.30.870.10:FF:000004">
    <property type="entry name" value="protein FAM83H isoform X2"/>
    <property type="match status" value="1"/>
</dbReference>
<evidence type="ECO:0000313" key="6">
    <source>
        <dbReference type="EMBL" id="KAF6422337.1"/>
    </source>
</evidence>
<dbReference type="SUPFAM" id="SSF56024">
    <property type="entry name" value="Phospholipase D/nuclease"/>
    <property type="match status" value="1"/>
</dbReference>
<dbReference type="AlphaFoldDB" id="A0A7J8DGL3"/>
<dbReference type="InterPro" id="IPR050944">
    <property type="entry name" value="FAM83"/>
</dbReference>
<feature type="region of interest" description="Disordered" evidence="4">
    <location>
        <begin position="455"/>
        <end position="487"/>
    </location>
</feature>
<sequence length="576" mass="63187">MALLSEGLDELPAACLSPCGPPNLAELYSEAQRLALEELVAGGPDAFAAFLRRERLGRFLNPDEVCAILRAAKRPGEEGTAAGVEDSFGSAHDCSSGTYFPEQSDLEPPLLELGWPAFYQGAYRGATRVEAHFQPRGAGASGPHGCKDALRQQLRSAREVIAVVMDVFTDIDIFRDLQEISRKQGVAVYILLDQALLSQFLDMCMDLKVHPEQEKLMTVRTITGNIYYARSGTKIVGKVHEKFTLIDGIRVATGSYSFTWTDGKLNSSNLVILSGQVVEHFDLEFRILYAQSEPISSKLLSSFRISGKFDHLVDQKPLSKELTLGNLLRLRLARLSSTPKKAELECGAPAKGREEARRHDSESSTISEDDYFNTHKDTPEDGKMTDAATQTEPGEEMLAVRVSDSGTQTSTATASAGTQTTVATRAASSQTVVRVMSATTQTAVNENVLFSQGIQSKEGSPVSKMSVSRSSSLRSSSSLSSQGSLASSFGSQTSIRATDLFLPRHSKYWGTPHFDSLRNLNKERQFHFSGIRSRLNHMLTMLSRRTLLTENYPGNYTRASVNLLAIRDITLYPSYQ</sequence>
<evidence type="ECO:0000256" key="4">
    <source>
        <dbReference type="SAM" id="MobiDB-lite"/>
    </source>
</evidence>
<feature type="region of interest" description="Disordered" evidence="4">
    <location>
        <begin position="341"/>
        <end position="387"/>
    </location>
</feature>
<name>A0A7J8DGL3_ROUAE</name>
<dbReference type="OrthoDB" id="9882762at2759"/>
<dbReference type="GO" id="GO:0005829">
    <property type="term" value="C:cytosol"/>
    <property type="evidence" value="ECO:0007669"/>
    <property type="project" value="TreeGrafter"/>
</dbReference>
<comment type="similarity">
    <text evidence="2">Belongs to the FAM83 family.</text>
</comment>
<reference evidence="6 7" key="1">
    <citation type="journal article" date="2020" name="Nature">
        <title>Six reference-quality genomes reveal evolution of bat adaptations.</title>
        <authorList>
            <person name="Jebb D."/>
            <person name="Huang Z."/>
            <person name="Pippel M."/>
            <person name="Hughes G.M."/>
            <person name="Lavrichenko K."/>
            <person name="Devanna P."/>
            <person name="Winkler S."/>
            <person name="Jermiin L.S."/>
            <person name="Skirmuntt E.C."/>
            <person name="Katzourakis A."/>
            <person name="Burkitt-Gray L."/>
            <person name="Ray D.A."/>
            <person name="Sullivan K.A.M."/>
            <person name="Roscito J.G."/>
            <person name="Kirilenko B.M."/>
            <person name="Davalos L.M."/>
            <person name="Corthals A.P."/>
            <person name="Power M.L."/>
            <person name="Jones G."/>
            <person name="Ransome R.D."/>
            <person name="Dechmann D.K.N."/>
            <person name="Locatelli A.G."/>
            <person name="Puechmaille S.J."/>
            <person name="Fedrigo O."/>
            <person name="Jarvis E.D."/>
            <person name="Hiller M."/>
            <person name="Vernes S.C."/>
            <person name="Myers E.W."/>
            <person name="Teeling E.C."/>
        </authorList>
    </citation>
    <scope>NUCLEOTIDE SEQUENCE [LARGE SCALE GENOMIC DNA]</scope>
    <source>
        <strain evidence="6">MRouAeg1</strain>
        <tissue evidence="6">Muscle</tissue>
    </source>
</reference>
<dbReference type="Proteomes" id="UP000593571">
    <property type="component" value="Unassembled WGS sequence"/>
</dbReference>
<gene>
    <name evidence="6" type="ORF">HJG63_004927</name>
</gene>
<evidence type="ECO:0000256" key="3">
    <source>
        <dbReference type="ARBA" id="ARBA00022490"/>
    </source>
</evidence>
<dbReference type="GO" id="GO:0019901">
    <property type="term" value="F:protein kinase binding"/>
    <property type="evidence" value="ECO:0007669"/>
    <property type="project" value="TreeGrafter"/>
</dbReference>
<dbReference type="InterPro" id="IPR012461">
    <property type="entry name" value="SACK1"/>
</dbReference>
<feature type="compositionally biased region" description="Low complexity" evidence="4">
    <location>
        <begin position="459"/>
        <end position="487"/>
    </location>
</feature>
<feature type="compositionally biased region" description="Basic and acidic residues" evidence="4">
    <location>
        <begin position="372"/>
        <end position="384"/>
    </location>
</feature>
<dbReference type="GO" id="GO:0097431">
    <property type="term" value="C:mitotic spindle pole"/>
    <property type="evidence" value="ECO:0007669"/>
    <property type="project" value="TreeGrafter"/>
</dbReference>
<dbReference type="GO" id="GO:0070372">
    <property type="term" value="P:regulation of ERK1 and ERK2 cascade"/>
    <property type="evidence" value="ECO:0007669"/>
    <property type="project" value="TreeGrafter"/>
</dbReference>
<accession>A0A7J8DGL3</accession>
<dbReference type="GO" id="GO:0032006">
    <property type="term" value="P:regulation of TOR signaling"/>
    <property type="evidence" value="ECO:0007669"/>
    <property type="project" value="TreeGrafter"/>
</dbReference>
<proteinExistence type="inferred from homology"/>
<keyword evidence="7" id="KW-1185">Reference proteome</keyword>
<dbReference type="GO" id="GO:1902480">
    <property type="term" value="P:protein localization to mitotic spindle"/>
    <property type="evidence" value="ECO:0007669"/>
    <property type="project" value="TreeGrafter"/>
</dbReference>
<evidence type="ECO:0000313" key="7">
    <source>
        <dbReference type="Proteomes" id="UP000593571"/>
    </source>
</evidence>
<feature type="compositionally biased region" description="Basic and acidic residues" evidence="4">
    <location>
        <begin position="351"/>
        <end position="362"/>
    </location>
</feature>
<dbReference type="GO" id="GO:1902808">
    <property type="term" value="P:positive regulation of cell cycle G1/S phase transition"/>
    <property type="evidence" value="ECO:0007669"/>
    <property type="project" value="TreeGrafter"/>
</dbReference>
<comment type="subcellular location">
    <subcellularLocation>
        <location evidence="1">Cytoplasm</location>
    </subcellularLocation>
</comment>
<dbReference type="Pfam" id="PF07894">
    <property type="entry name" value="SACK1"/>
    <property type="match status" value="1"/>
</dbReference>
<evidence type="ECO:0000259" key="5">
    <source>
        <dbReference type="Pfam" id="PF07894"/>
    </source>
</evidence>
<feature type="domain" description="Scaffolding anchor of CK1" evidence="5">
    <location>
        <begin position="20"/>
        <end position="294"/>
    </location>
</feature>
<dbReference type="PANTHER" id="PTHR16181">
    <property type="entry name" value="PROTEIN FAM83A-RELATED"/>
    <property type="match status" value="1"/>
</dbReference>
<dbReference type="PANTHER" id="PTHR16181:SF29">
    <property type="entry name" value="PROTEIN FAM83A-RELATED"/>
    <property type="match status" value="1"/>
</dbReference>
<evidence type="ECO:0000256" key="1">
    <source>
        <dbReference type="ARBA" id="ARBA00004496"/>
    </source>
</evidence>
<protein>
    <submittedName>
        <fullName evidence="6">Family with sequence similarity 83 member D</fullName>
    </submittedName>
</protein>
<comment type="caution">
    <text evidence="6">The sequence shown here is derived from an EMBL/GenBank/DDBJ whole genome shotgun (WGS) entry which is preliminary data.</text>
</comment>
<dbReference type="EMBL" id="JACASE010000012">
    <property type="protein sequence ID" value="KAF6422337.1"/>
    <property type="molecule type" value="Genomic_DNA"/>
</dbReference>
<organism evidence="6 7">
    <name type="scientific">Rousettus aegyptiacus</name>
    <name type="common">Egyptian fruit bat</name>
    <name type="synonym">Pteropus aegyptiacus</name>
    <dbReference type="NCBI Taxonomy" id="9407"/>
    <lineage>
        <taxon>Eukaryota</taxon>
        <taxon>Metazoa</taxon>
        <taxon>Chordata</taxon>
        <taxon>Craniata</taxon>
        <taxon>Vertebrata</taxon>
        <taxon>Euteleostomi</taxon>
        <taxon>Mammalia</taxon>
        <taxon>Eutheria</taxon>
        <taxon>Laurasiatheria</taxon>
        <taxon>Chiroptera</taxon>
        <taxon>Yinpterochiroptera</taxon>
        <taxon>Pteropodoidea</taxon>
        <taxon>Pteropodidae</taxon>
        <taxon>Rousettinae</taxon>
        <taxon>Rousettus</taxon>
    </lineage>
</organism>
<dbReference type="Gene3D" id="3.30.870.10">
    <property type="entry name" value="Endonuclease Chain A"/>
    <property type="match status" value="1"/>
</dbReference>